<evidence type="ECO:0000313" key="2">
    <source>
        <dbReference type="Proteomes" id="UP000828048"/>
    </source>
</evidence>
<gene>
    <name evidence="1" type="ORF">Vadar_015679</name>
</gene>
<proteinExistence type="predicted"/>
<accession>A0ACB7Z460</accession>
<keyword evidence="2" id="KW-1185">Reference proteome</keyword>
<dbReference type="Proteomes" id="UP000828048">
    <property type="component" value="Chromosome 4"/>
</dbReference>
<reference evidence="1 2" key="1">
    <citation type="journal article" date="2021" name="Hortic Res">
        <title>High-quality reference genome and annotation aids understanding of berry development for evergreen blueberry (Vaccinium darrowii).</title>
        <authorList>
            <person name="Yu J."/>
            <person name="Hulse-Kemp A.M."/>
            <person name="Babiker E."/>
            <person name="Staton M."/>
        </authorList>
    </citation>
    <scope>NUCLEOTIDE SEQUENCE [LARGE SCALE GENOMIC DNA]</scope>
    <source>
        <strain evidence="2">cv. NJ 8807/NJ 8810</strain>
        <tissue evidence="1">Young leaf</tissue>
    </source>
</reference>
<evidence type="ECO:0000313" key="1">
    <source>
        <dbReference type="EMBL" id="KAH7860621.1"/>
    </source>
</evidence>
<name>A0ACB7Z460_9ERIC</name>
<sequence length="160" mass="17823">MCGTCFSTSVFGLIHMDSPTEPSGRNFLNGIYLWPIGVCAKDEFQQDEGFQAFFNFIHYTTIALLRNANQSVFHVQMAGKVKTKHSSRHHDDGWTIMAEKLGPRGKRGNGGEQKFTSAPDGFVRAFFVLVQQLKLFGVVNRNTIISIPLVDFVTGPPEVL</sequence>
<organism evidence="1 2">
    <name type="scientific">Vaccinium darrowii</name>
    <dbReference type="NCBI Taxonomy" id="229202"/>
    <lineage>
        <taxon>Eukaryota</taxon>
        <taxon>Viridiplantae</taxon>
        <taxon>Streptophyta</taxon>
        <taxon>Embryophyta</taxon>
        <taxon>Tracheophyta</taxon>
        <taxon>Spermatophyta</taxon>
        <taxon>Magnoliopsida</taxon>
        <taxon>eudicotyledons</taxon>
        <taxon>Gunneridae</taxon>
        <taxon>Pentapetalae</taxon>
        <taxon>asterids</taxon>
        <taxon>Ericales</taxon>
        <taxon>Ericaceae</taxon>
        <taxon>Vaccinioideae</taxon>
        <taxon>Vaccinieae</taxon>
        <taxon>Vaccinium</taxon>
    </lineage>
</organism>
<comment type="caution">
    <text evidence="1">The sequence shown here is derived from an EMBL/GenBank/DDBJ whole genome shotgun (WGS) entry which is preliminary data.</text>
</comment>
<dbReference type="EMBL" id="CM037154">
    <property type="protein sequence ID" value="KAH7860621.1"/>
    <property type="molecule type" value="Genomic_DNA"/>
</dbReference>
<protein>
    <submittedName>
        <fullName evidence="1">Uncharacterized protein</fullName>
    </submittedName>
</protein>